<feature type="domain" description="Phage tail collar" evidence="2">
    <location>
        <begin position="142"/>
        <end position="198"/>
    </location>
</feature>
<dbReference type="InterPro" id="IPR011083">
    <property type="entry name" value="Phage_tail_collar_dom"/>
</dbReference>
<sequence length="282" mass="28910">MSLPYVGQIVMTGFGFTPRNFAPCNGQCLSIRQHPELFQAIGTLYGGDGVRDFAVPNLQGATPVGAGRSADPDWTPTPYALNERGGAELAPLGQHRHAAAQASSASAAVTVAAHAFSHANLQPSLVVNFCIALHGADSPMIGEIRMLAFAAAPQGWLPCDGSLHQIEHHEELFMLLGATYGGDGATTFAVPDLRGRVPVHQGLGDGHGAQRHVVGDDGGREAPALHPQASPAQCHAAAGGASDTDAGHSLPVAAGAPQGNRMPTLTASFCIAARGAFPSRAA</sequence>
<dbReference type="Proteomes" id="UP000503117">
    <property type="component" value="Chromosome"/>
</dbReference>
<evidence type="ECO:0000313" key="3">
    <source>
        <dbReference type="EMBL" id="QJD91449.1"/>
    </source>
</evidence>
<organism evidence="3 4">
    <name type="scientific">Duganella dendranthematis</name>
    <dbReference type="NCBI Taxonomy" id="2728021"/>
    <lineage>
        <taxon>Bacteria</taxon>
        <taxon>Pseudomonadati</taxon>
        <taxon>Pseudomonadota</taxon>
        <taxon>Betaproteobacteria</taxon>
        <taxon>Burkholderiales</taxon>
        <taxon>Oxalobacteraceae</taxon>
        <taxon>Telluria group</taxon>
        <taxon>Duganella</taxon>
    </lineage>
</organism>
<dbReference type="EMBL" id="CP051684">
    <property type="protein sequence ID" value="QJD91449.1"/>
    <property type="molecule type" value="Genomic_DNA"/>
</dbReference>
<gene>
    <name evidence="3" type="ORF">HH213_15995</name>
</gene>
<dbReference type="Gene3D" id="3.90.1340.10">
    <property type="entry name" value="Phage tail collar domain"/>
    <property type="match status" value="2"/>
</dbReference>
<evidence type="ECO:0000259" key="2">
    <source>
        <dbReference type="Pfam" id="PF07484"/>
    </source>
</evidence>
<feature type="compositionally biased region" description="Low complexity" evidence="1">
    <location>
        <begin position="235"/>
        <end position="249"/>
    </location>
</feature>
<dbReference type="InterPro" id="IPR037053">
    <property type="entry name" value="Phage_tail_collar_dom_sf"/>
</dbReference>
<feature type="domain" description="Phage tail collar" evidence="2">
    <location>
        <begin position="7"/>
        <end position="63"/>
    </location>
</feature>
<keyword evidence="4" id="KW-1185">Reference proteome</keyword>
<dbReference type="Pfam" id="PF07484">
    <property type="entry name" value="Collar"/>
    <property type="match status" value="2"/>
</dbReference>
<feature type="region of interest" description="Disordered" evidence="1">
    <location>
        <begin position="201"/>
        <end position="258"/>
    </location>
</feature>
<proteinExistence type="predicted"/>
<dbReference type="SUPFAM" id="SSF88874">
    <property type="entry name" value="Receptor-binding domain of short tail fibre protein gp12"/>
    <property type="match status" value="2"/>
</dbReference>
<dbReference type="RefSeq" id="WP_169112866.1">
    <property type="nucleotide sequence ID" value="NZ_CP051684.1"/>
</dbReference>
<evidence type="ECO:0000313" key="4">
    <source>
        <dbReference type="Proteomes" id="UP000503117"/>
    </source>
</evidence>
<protein>
    <recommendedName>
        <fullName evidence="2">Phage tail collar domain-containing protein</fullName>
    </recommendedName>
</protein>
<reference evidence="3 4" key="1">
    <citation type="submission" date="2020-04" db="EMBL/GenBank/DDBJ databases">
        <title>Genome sequencing of novel species.</title>
        <authorList>
            <person name="Heo J."/>
            <person name="Kim S.-J."/>
            <person name="Kim J.-S."/>
            <person name="Hong S.-B."/>
            <person name="Kwon S.-W."/>
        </authorList>
    </citation>
    <scope>NUCLEOTIDE SEQUENCE [LARGE SCALE GENOMIC DNA]</scope>
    <source>
        <strain evidence="3 4">AF9R3</strain>
    </source>
</reference>
<name>A0ABX6MAU3_9BURK</name>
<accession>A0ABX6MAU3</accession>
<evidence type="ECO:0000256" key="1">
    <source>
        <dbReference type="SAM" id="MobiDB-lite"/>
    </source>
</evidence>